<accession>T0YYW1</accession>
<dbReference type="Pfam" id="PF02481">
    <property type="entry name" value="DNA_processg_A"/>
    <property type="match status" value="1"/>
</dbReference>
<dbReference type="EMBL" id="AUZZ01007841">
    <property type="protein sequence ID" value="EQD40851.1"/>
    <property type="molecule type" value="Genomic_DNA"/>
</dbReference>
<dbReference type="PANTHER" id="PTHR43022">
    <property type="entry name" value="PROTEIN SMF"/>
    <property type="match status" value="1"/>
</dbReference>
<dbReference type="SUPFAM" id="SSF102405">
    <property type="entry name" value="MCP/YpsA-like"/>
    <property type="match status" value="1"/>
</dbReference>
<proteinExistence type="inferred from homology"/>
<dbReference type="AlphaFoldDB" id="T0YYW1"/>
<reference evidence="3" key="2">
    <citation type="journal article" date="2014" name="ISME J.">
        <title>Microbial stratification in low pH oxic and suboxic macroscopic growths along an acid mine drainage.</title>
        <authorList>
            <person name="Mendez-Garcia C."/>
            <person name="Mesa V."/>
            <person name="Sprenger R.R."/>
            <person name="Richter M."/>
            <person name="Diez M.S."/>
            <person name="Solano J."/>
            <person name="Bargiela R."/>
            <person name="Golyshina O.V."/>
            <person name="Manteca A."/>
            <person name="Ramos J.L."/>
            <person name="Gallego J.R."/>
            <person name="Llorente I."/>
            <person name="Martins Dos Santos V.A."/>
            <person name="Jensen O.N."/>
            <person name="Pelaez A.I."/>
            <person name="Sanchez J."/>
            <person name="Ferrer M."/>
        </authorList>
    </citation>
    <scope>NUCLEOTIDE SEQUENCE</scope>
</reference>
<dbReference type="Gene3D" id="3.40.50.450">
    <property type="match status" value="1"/>
</dbReference>
<evidence type="ECO:0000259" key="2">
    <source>
        <dbReference type="Pfam" id="PF02481"/>
    </source>
</evidence>
<dbReference type="PANTHER" id="PTHR43022:SF1">
    <property type="entry name" value="PROTEIN SMF"/>
    <property type="match status" value="1"/>
</dbReference>
<dbReference type="InterPro" id="IPR003488">
    <property type="entry name" value="DprA"/>
</dbReference>
<evidence type="ECO:0000313" key="3">
    <source>
        <dbReference type="EMBL" id="EQD40851.1"/>
    </source>
</evidence>
<reference evidence="3" key="1">
    <citation type="submission" date="2013-08" db="EMBL/GenBank/DDBJ databases">
        <authorList>
            <person name="Mendez C."/>
            <person name="Richter M."/>
            <person name="Ferrer M."/>
            <person name="Sanchez J."/>
        </authorList>
    </citation>
    <scope>NUCLEOTIDE SEQUENCE</scope>
</reference>
<protein>
    <submittedName>
        <fullName evidence="3">SMF family protein</fullName>
    </submittedName>
</protein>
<comment type="similarity">
    <text evidence="1">Belongs to the DprA/Smf family.</text>
</comment>
<gene>
    <name evidence="3" type="ORF">B2A_10893</name>
</gene>
<dbReference type="InterPro" id="IPR057666">
    <property type="entry name" value="DrpA_SLOG"/>
</dbReference>
<evidence type="ECO:0000256" key="1">
    <source>
        <dbReference type="ARBA" id="ARBA00006525"/>
    </source>
</evidence>
<sequence length="196" mass="21199">MSEYATVTPAEVLGELNEVEGKYAPRELFLLGDRALLRRGPRVSVVGSRRASDEGLRRARVLASTLACHGIIVVSGLAVGIDRAAHESAIDASGHTIAVLGTPVDAVYPKENRDLQERIGREHLLVSQFPSGYPTTPKNFPIRNRTMALLTDATVIVEAGETSGTVHQGWKHSVWEGSYSCSRASPMTARSPGLRR</sequence>
<organism evidence="3">
    <name type="scientific">mine drainage metagenome</name>
    <dbReference type="NCBI Taxonomy" id="410659"/>
    <lineage>
        <taxon>unclassified sequences</taxon>
        <taxon>metagenomes</taxon>
        <taxon>ecological metagenomes</taxon>
    </lineage>
</organism>
<feature type="domain" description="Smf/DprA SLOG" evidence="2">
    <location>
        <begin position="22"/>
        <end position="167"/>
    </location>
</feature>
<dbReference type="GO" id="GO:0009294">
    <property type="term" value="P:DNA-mediated transformation"/>
    <property type="evidence" value="ECO:0007669"/>
    <property type="project" value="InterPro"/>
</dbReference>
<comment type="caution">
    <text evidence="3">The sequence shown here is derived from an EMBL/GenBank/DDBJ whole genome shotgun (WGS) entry which is preliminary data.</text>
</comment>
<name>T0YYW1_9ZZZZ</name>